<sequence length="97" mass="9928">MRRALPAELPGRFPCPKGGGYVLVLRPVGTGVFPTVGFSSGSREALGPVWAVLVGGGGKPGVLFPGREGAAREAPSPPPGSCLRMGAMLLRGRLLPH</sequence>
<dbReference type="EMBL" id="JANPWB010000015">
    <property type="protein sequence ID" value="KAJ1094230.1"/>
    <property type="molecule type" value="Genomic_DNA"/>
</dbReference>
<dbReference type="AlphaFoldDB" id="A0AAV7LRP9"/>
<comment type="caution">
    <text evidence="1">The sequence shown here is derived from an EMBL/GenBank/DDBJ whole genome shotgun (WGS) entry which is preliminary data.</text>
</comment>
<evidence type="ECO:0000313" key="1">
    <source>
        <dbReference type="EMBL" id="KAJ1094230.1"/>
    </source>
</evidence>
<accession>A0AAV7LRP9</accession>
<reference evidence="1" key="1">
    <citation type="journal article" date="2022" name="bioRxiv">
        <title>Sequencing and chromosome-scale assembly of the giantPleurodeles waltlgenome.</title>
        <authorList>
            <person name="Brown T."/>
            <person name="Elewa A."/>
            <person name="Iarovenko S."/>
            <person name="Subramanian E."/>
            <person name="Araus A.J."/>
            <person name="Petzold A."/>
            <person name="Susuki M."/>
            <person name="Suzuki K.-i.T."/>
            <person name="Hayashi T."/>
            <person name="Toyoda A."/>
            <person name="Oliveira C."/>
            <person name="Osipova E."/>
            <person name="Leigh N.D."/>
            <person name="Simon A."/>
            <person name="Yun M.H."/>
        </authorList>
    </citation>
    <scope>NUCLEOTIDE SEQUENCE</scope>
    <source>
        <strain evidence="1">20211129_DDA</strain>
        <tissue evidence="1">Liver</tissue>
    </source>
</reference>
<keyword evidence="2" id="KW-1185">Reference proteome</keyword>
<evidence type="ECO:0000313" key="2">
    <source>
        <dbReference type="Proteomes" id="UP001066276"/>
    </source>
</evidence>
<gene>
    <name evidence="1" type="ORF">NDU88_007308</name>
</gene>
<dbReference type="Proteomes" id="UP001066276">
    <property type="component" value="Chromosome 11"/>
</dbReference>
<name>A0AAV7LRP9_PLEWA</name>
<organism evidence="1 2">
    <name type="scientific">Pleurodeles waltl</name>
    <name type="common">Iberian ribbed newt</name>
    <dbReference type="NCBI Taxonomy" id="8319"/>
    <lineage>
        <taxon>Eukaryota</taxon>
        <taxon>Metazoa</taxon>
        <taxon>Chordata</taxon>
        <taxon>Craniata</taxon>
        <taxon>Vertebrata</taxon>
        <taxon>Euteleostomi</taxon>
        <taxon>Amphibia</taxon>
        <taxon>Batrachia</taxon>
        <taxon>Caudata</taxon>
        <taxon>Salamandroidea</taxon>
        <taxon>Salamandridae</taxon>
        <taxon>Pleurodelinae</taxon>
        <taxon>Pleurodeles</taxon>
    </lineage>
</organism>
<protein>
    <submittedName>
        <fullName evidence="1">Uncharacterized protein</fullName>
    </submittedName>
</protein>
<proteinExistence type="predicted"/>